<evidence type="ECO:0000313" key="2">
    <source>
        <dbReference type="Proteomes" id="UP000051913"/>
    </source>
</evidence>
<reference evidence="1 2" key="1">
    <citation type="submission" date="2014-03" db="EMBL/GenBank/DDBJ databases">
        <title>Bradyrhizobium valentinum sp. nov., isolated from effective nodules of Lupinus mariae-josephae, a lupine endemic of basic-lime soils in Eastern Spain.</title>
        <authorList>
            <person name="Duran D."/>
            <person name="Rey L."/>
            <person name="Navarro A."/>
            <person name="Busquets A."/>
            <person name="Imperial J."/>
            <person name="Ruiz-Argueso T."/>
        </authorList>
    </citation>
    <scope>NUCLEOTIDE SEQUENCE [LARGE SCALE GENOMIC DNA]</scope>
    <source>
        <strain evidence="1 2">LmjM3</strain>
    </source>
</reference>
<accession>A0A0R3LXF4</accession>
<dbReference type="Proteomes" id="UP000051913">
    <property type="component" value="Unassembled WGS sequence"/>
</dbReference>
<name>A0A0R3LXF4_9BRAD</name>
<dbReference type="EMBL" id="LLXX01000026">
    <property type="protein sequence ID" value="KRR12617.1"/>
    <property type="molecule type" value="Genomic_DNA"/>
</dbReference>
<organism evidence="1 2">
    <name type="scientific">Bradyrhizobium valentinum</name>
    <dbReference type="NCBI Taxonomy" id="1518501"/>
    <lineage>
        <taxon>Bacteria</taxon>
        <taxon>Pseudomonadati</taxon>
        <taxon>Pseudomonadota</taxon>
        <taxon>Alphaproteobacteria</taxon>
        <taxon>Hyphomicrobiales</taxon>
        <taxon>Nitrobacteraceae</taxon>
        <taxon>Bradyrhizobium</taxon>
    </lineage>
</organism>
<dbReference type="AlphaFoldDB" id="A0A0R3LXF4"/>
<dbReference type="RefSeq" id="WP_057848978.1">
    <property type="nucleotide sequence ID" value="NZ_LLXX01000026.1"/>
</dbReference>
<proteinExistence type="predicted"/>
<protein>
    <submittedName>
        <fullName evidence="1">Uncharacterized protein</fullName>
    </submittedName>
</protein>
<comment type="caution">
    <text evidence="1">The sequence shown here is derived from an EMBL/GenBank/DDBJ whole genome shotgun (WGS) entry which is preliminary data.</text>
</comment>
<gene>
    <name evidence="1" type="ORF">CP49_17390</name>
</gene>
<keyword evidence="2" id="KW-1185">Reference proteome</keyword>
<dbReference type="OrthoDB" id="8241562at2"/>
<evidence type="ECO:0000313" key="1">
    <source>
        <dbReference type="EMBL" id="KRR12617.1"/>
    </source>
</evidence>
<sequence>MSVRPFKTAAELQDMIVEQARALHGPWPSGMTMFVFDDAYGWSASISRPTSEGDNFYRTCTLDLIRTLKVRYDLDAPRF</sequence>